<accession>A0A852R3W5</accession>
<dbReference type="EMBL" id="JACCBD010000001">
    <property type="protein sequence ID" value="NYD27407.1"/>
    <property type="molecule type" value="Genomic_DNA"/>
</dbReference>
<evidence type="ECO:0000313" key="1">
    <source>
        <dbReference type="EMBL" id="NYD27407.1"/>
    </source>
</evidence>
<protein>
    <submittedName>
        <fullName evidence="1">Uncharacterized protein</fullName>
    </submittedName>
</protein>
<comment type="caution">
    <text evidence="1">The sequence shown here is derived from an EMBL/GenBank/DDBJ whole genome shotgun (WGS) entry which is preliminary data.</text>
</comment>
<keyword evidence="2" id="KW-1185">Reference proteome</keyword>
<sequence length="36" mass="3961">MAFAKALLVILLLAAVVAGIYTQFRIKRGRKRDAGE</sequence>
<gene>
    <name evidence="1" type="ORF">BJ960_002210</name>
</gene>
<dbReference type="AlphaFoldDB" id="A0A852R3W5"/>
<proteinExistence type="predicted"/>
<reference evidence="1 2" key="1">
    <citation type="submission" date="2020-07" db="EMBL/GenBank/DDBJ databases">
        <title>Sequencing the genomes of 1000 actinobacteria strains.</title>
        <authorList>
            <person name="Klenk H.-P."/>
        </authorList>
    </citation>
    <scope>NUCLEOTIDE SEQUENCE [LARGE SCALE GENOMIC DNA]</scope>
    <source>
        <strain evidence="1 2">DSM 17380</strain>
    </source>
</reference>
<name>A0A852R3W5_9MICO</name>
<evidence type="ECO:0000313" key="2">
    <source>
        <dbReference type="Proteomes" id="UP000586095"/>
    </source>
</evidence>
<organism evidence="1 2">
    <name type="scientific">Leucobacter aridicollis</name>
    <dbReference type="NCBI Taxonomy" id="283878"/>
    <lineage>
        <taxon>Bacteria</taxon>
        <taxon>Bacillati</taxon>
        <taxon>Actinomycetota</taxon>
        <taxon>Actinomycetes</taxon>
        <taxon>Micrococcales</taxon>
        <taxon>Microbacteriaceae</taxon>
        <taxon>Leucobacter</taxon>
    </lineage>
</organism>
<dbReference type="Proteomes" id="UP000586095">
    <property type="component" value="Unassembled WGS sequence"/>
</dbReference>